<dbReference type="GO" id="GO:0006412">
    <property type="term" value="P:translation"/>
    <property type="evidence" value="ECO:0007669"/>
    <property type="project" value="InterPro"/>
</dbReference>
<comment type="similarity">
    <text evidence="1">Belongs to the universal ribosomal protein uL4 family.</text>
</comment>
<sequence>MENMIPVYDKEGNKIKEIELPEHFKYEIREDIVYKVFRAYMLSHRVPYGSYKYAGMEASAWTSKRRYTYRSSYKRGISRVPRSIFAKIAGNFIWIARVIPGSVKGRRAHPPKPEKDWHRKINKKEKRLAILSAISASSNLDYIKNRYTKSFIYLNEAINTFGLPIVISNLEELKKAKEYRNLFNKLKIINFIEYVKENKKQRAGKGKMRNRRIKKYRGILFVLSSDSQLPKVSIDGVEFSKVDQLNIEKLAPGGKLGRFIIWSEKAIEDLRNLYI</sequence>
<dbReference type="InterPro" id="IPR002136">
    <property type="entry name" value="Ribosomal_uL4"/>
</dbReference>
<dbReference type="Gene3D" id="3.40.1370.10">
    <property type="match status" value="1"/>
</dbReference>
<evidence type="ECO:0000256" key="3">
    <source>
        <dbReference type="ARBA" id="ARBA00023274"/>
    </source>
</evidence>
<name>A0A2T9WM95_NANST</name>
<dbReference type="PANTHER" id="PTHR19431">
    <property type="entry name" value="60S RIBOSOMAL PROTEIN L4"/>
    <property type="match status" value="1"/>
</dbReference>
<dbReference type="SUPFAM" id="SSF52166">
    <property type="entry name" value="Ribosomal protein L4"/>
    <property type="match status" value="1"/>
</dbReference>
<evidence type="ECO:0000313" key="5">
    <source>
        <dbReference type="EMBL" id="PVU68958.1"/>
    </source>
</evidence>
<dbReference type="GO" id="GO:1990904">
    <property type="term" value="C:ribonucleoprotein complex"/>
    <property type="evidence" value="ECO:0007669"/>
    <property type="project" value="UniProtKB-KW"/>
</dbReference>
<dbReference type="InterPro" id="IPR023574">
    <property type="entry name" value="Ribosomal_uL4_dom_sf"/>
</dbReference>
<evidence type="ECO:0000313" key="4">
    <source>
        <dbReference type="EMBL" id="MCC5446949.1"/>
    </source>
</evidence>
<dbReference type="AlphaFoldDB" id="A0A2T9WM95"/>
<accession>A0A2T9WM95</accession>
<dbReference type="Proteomes" id="UP000245509">
    <property type="component" value="Unassembled WGS sequence"/>
</dbReference>
<dbReference type="GO" id="GO:0003735">
    <property type="term" value="F:structural constituent of ribosome"/>
    <property type="evidence" value="ECO:0007669"/>
    <property type="project" value="InterPro"/>
</dbReference>
<reference evidence="4" key="4">
    <citation type="submission" date="2021-11" db="EMBL/GenBank/DDBJ databases">
        <authorList>
            <person name="Munson-Mcgee J."/>
            <person name="Field E."/>
            <person name="Bateson M."/>
            <person name="Rooney C."/>
            <person name="Stepanauskas R."/>
            <person name="Young M."/>
        </authorList>
    </citation>
    <scope>NUCLEOTIDE SEQUENCE</scope>
    <source>
        <strain evidence="4">SCGC AB-777_F03</strain>
    </source>
</reference>
<keyword evidence="3" id="KW-0687">Ribonucleoprotein</keyword>
<reference evidence="5" key="1">
    <citation type="journal article" date="2015" name="Appl. Environ. Microbiol.">
        <title>Nanoarchaeota, Their Sulfolobales Host, and Nanoarchaeota Virus Distribution across Yellowstone National Park Hot Springs.</title>
        <authorList>
            <person name="Munson-McGee J.H."/>
            <person name="Field E.K."/>
            <person name="Bateson M."/>
            <person name="Rooney C."/>
            <person name="Stepanauskas R."/>
            <person name="Young M.J."/>
        </authorList>
    </citation>
    <scope>NUCLEOTIDE SEQUENCE [LARGE SCALE GENOMIC DNA]</scope>
    <source>
        <strain evidence="5">SCGC AB-777_F03</strain>
    </source>
</reference>
<reference evidence="5" key="2">
    <citation type="submission" date="2017-05" db="EMBL/GenBank/DDBJ databases">
        <authorList>
            <person name="Song R."/>
            <person name="Chenine A.L."/>
            <person name="Ruprecht R.M."/>
        </authorList>
    </citation>
    <scope>NUCLEOTIDE SEQUENCE</scope>
    <source>
        <strain evidence="5">SCGC AB-777_F03</strain>
    </source>
</reference>
<dbReference type="InterPro" id="IPR045240">
    <property type="entry name" value="Ribosomal_uL4_euk/arch"/>
</dbReference>
<gene>
    <name evidence="5" type="primary">rplD</name>
    <name evidence="4" type="ORF">DDW03_000840</name>
    <name evidence="5" type="ORF">DDW03_00310</name>
</gene>
<dbReference type="Pfam" id="PF00573">
    <property type="entry name" value="Ribosomal_L4"/>
    <property type="match status" value="1"/>
</dbReference>
<evidence type="ECO:0000256" key="2">
    <source>
        <dbReference type="ARBA" id="ARBA00022980"/>
    </source>
</evidence>
<protein>
    <submittedName>
        <fullName evidence="5">50S ribosomal protein L4</fullName>
    </submittedName>
</protein>
<proteinExistence type="inferred from homology"/>
<evidence type="ECO:0000256" key="1">
    <source>
        <dbReference type="ARBA" id="ARBA00010528"/>
    </source>
</evidence>
<reference evidence="4" key="3">
    <citation type="submission" date="2017-05" db="EMBL/GenBank/DDBJ databases">
        <authorList>
            <person name="Munson-Mcgee J.H."/>
        </authorList>
    </citation>
    <scope>NUCLEOTIDE SEQUENCE</scope>
    <source>
        <strain evidence="4">SCGC AB-777_F03</strain>
    </source>
</reference>
<dbReference type="GO" id="GO:0005840">
    <property type="term" value="C:ribosome"/>
    <property type="evidence" value="ECO:0007669"/>
    <property type="project" value="UniProtKB-KW"/>
</dbReference>
<dbReference type="EMBL" id="QEFP01000001">
    <property type="protein sequence ID" value="PVU68958.1"/>
    <property type="molecule type" value="Genomic_DNA"/>
</dbReference>
<dbReference type="EMBL" id="QEFP02000004">
    <property type="protein sequence ID" value="MCC5446949.1"/>
    <property type="molecule type" value="Genomic_DNA"/>
</dbReference>
<organism evidence="5">
    <name type="scientific">Nanobsidianus stetteri</name>
    <dbReference type="NCBI Taxonomy" id="1294122"/>
    <lineage>
        <taxon>Archaea</taxon>
        <taxon>Nanobdellota</taxon>
        <taxon>Candidatus Nanoarchaeia</taxon>
        <taxon>Nanoarchaeales</taxon>
        <taxon>Nanopusillaceae</taxon>
        <taxon>Candidatus Nanobsidianus</taxon>
    </lineage>
</organism>
<comment type="caution">
    <text evidence="5">The sequence shown here is derived from an EMBL/GenBank/DDBJ whole genome shotgun (WGS) entry which is preliminary data.</text>
</comment>
<keyword evidence="2 5" id="KW-0689">Ribosomal protein</keyword>
<dbReference type="RefSeq" id="WP_228615178.1">
    <property type="nucleotide sequence ID" value="NZ_QEFP02000004.1"/>
</dbReference>